<feature type="compositionally biased region" description="Low complexity" evidence="1">
    <location>
        <begin position="502"/>
        <end position="534"/>
    </location>
</feature>
<dbReference type="SUPFAM" id="SSF48464">
    <property type="entry name" value="ENTH/VHS domain"/>
    <property type="match status" value="1"/>
</dbReference>
<dbReference type="GO" id="GO:0006897">
    <property type="term" value="P:endocytosis"/>
    <property type="evidence" value="ECO:0007669"/>
    <property type="project" value="TreeGrafter"/>
</dbReference>
<dbReference type="GO" id="GO:0005886">
    <property type="term" value="C:plasma membrane"/>
    <property type="evidence" value="ECO:0007669"/>
    <property type="project" value="TreeGrafter"/>
</dbReference>
<dbReference type="SMART" id="SM00273">
    <property type="entry name" value="ENTH"/>
    <property type="match status" value="1"/>
</dbReference>
<feature type="compositionally biased region" description="Low complexity" evidence="1">
    <location>
        <begin position="577"/>
        <end position="588"/>
    </location>
</feature>
<accession>A0AAV9UEZ8</accession>
<feature type="compositionally biased region" description="Polar residues" evidence="1">
    <location>
        <begin position="592"/>
        <end position="607"/>
    </location>
</feature>
<dbReference type="InterPro" id="IPR013809">
    <property type="entry name" value="ENTH"/>
</dbReference>
<dbReference type="GO" id="GO:0030276">
    <property type="term" value="F:clathrin binding"/>
    <property type="evidence" value="ECO:0007669"/>
    <property type="project" value="TreeGrafter"/>
</dbReference>
<dbReference type="FunFam" id="1.25.40.90:FF:000006">
    <property type="entry name" value="Clathrin interactor 1"/>
    <property type="match status" value="1"/>
</dbReference>
<feature type="region of interest" description="Disordered" evidence="1">
    <location>
        <begin position="500"/>
        <end position="541"/>
    </location>
</feature>
<protein>
    <submittedName>
        <fullName evidence="3">Epsin-3, clathrin recruitment and traffic between the Golgi and endosome</fullName>
    </submittedName>
</protein>
<keyword evidence="4" id="KW-1185">Reference proteome</keyword>
<dbReference type="PANTHER" id="PTHR12276">
    <property type="entry name" value="EPSIN/ENT-RELATED"/>
    <property type="match status" value="1"/>
</dbReference>
<dbReference type="GO" id="GO:0005829">
    <property type="term" value="C:cytosol"/>
    <property type="evidence" value="ECO:0007669"/>
    <property type="project" value="GOC"/>
</dbReference>
<feature type="region of interest" description="Disordered" evidence="1">
    <location>
        <begin position="464"/>
        <end position="484"/>
    </location>
</feature>
<sequence>MFDEWPKQAKPASSDILSSSNCSAGLLPAAPIDLALISPVDSCFNRPLYHYLDVLFSAHQPTSSLRPLIPAAAEAEDTMNFTLDDIKNQVSNLTLYDVKAAVRKAQNVVMNFTEMEAKVREATNNEPWGASSTLMNEIAGGTFNYQQLNEIMPMIYKRFTEKSAEEWRQIYKALQLLEFLVKNGSERVVDDARQHISTVKMLKQFHFIDQNGKDQGLNVRNRAKELAELLSDVDKIRAERKKSKSSRGKYQGMEGGGGFGGLGMGGSYGGGGSGGGGSGSRYGGFGSDDLEYGGYSGGVYGDGGGFGGQSSSAYADSTRRPGQYEEYNEFDEGATTPASPPPKKPARPEAPKAAAPPKKESAVDLLFGDEPAPAATTAKAGGSKSAMDDDFGNFKTGNDDDDFDDFISAAPISPPPSSANRAITPIPALTSLPAASTATTFAPKPISASQNQGLQDLVGFKTASPAPSVGSQASSSVVKPIQPTGYQPAQPNYFTSIPIGGSANSTVPPSSGSSLSRTNTGASTPTSATAPSGGAKKGGDAFGNIWNAASLGAGIKKPATPTTPQTSMAAMQKEKASAGIWGATAAGGTNKPAGNQGSSSSAFDLLG</sequence>
<proteinExistence type="predicted"/>
<dbReference type="GO" id="GO:0005768">
    <property type="term" value="C:endosome"/>
    <property type="evidence" value="ECO:0007669"/>
    <property type="project" value="TreeGrafter"/>
</dbReference>
<dbReference type="EMBL" id="JAVHNQ010000009">
    <property type="protein sequence ID" value="KAK6338924.1"/>
    <property type="molecule type" value="Genomic_DNA"/>
</dbReference>
<dbReference type="PANTHER" id="PTHR12276:SF45">
    <property type="entry name" value="CLATHRIN INTERACTOR 1"/>
    <property type="match status" value="1"/>
</dbReference>
<dbReference type="CDD" id="cd16992">
    <property type="entry name" value="ENTH_Ent3"/>
    <property type="match status" value="1"/>
</dbReference>
<gene>
    <name evidence="3" type="primary">ENT3</name>
    <name evidence="3" type="ORF">TWF696_009725</name>
</gene>
<feature type="compositionally biased region" description="Polar residues" evidence="1">
    <location>
        <begin position="560"/>
        <end position="569"/>
    </location>
</feature>
<dbReference type="AlphaFoldDB" id="A0AAV9UEZ8"/>
<evidence type="ECO:0000256" key="1">
    <source>
        <dbReference type="SAM" id="MobiDB-lite"/>
    </source>
</evidence>
<organism evidence="3 4">
    <name type="scientific">Orbilia brochopaga</name>
    <dbReference type="NCBI Taxonomy" id="3140254"/>
    <lineage>
        <taxon>Eukaryota</taxon>
        <taxon>Fungi</taxon>
        <taxon>Dikarya</taxon>
        <taxon>Ascomycota</taxon>
        <taxon>Pezizomycotina</taxon>
        <taxon>Orbiliomycetes</taxon>
        <taxon>Orbiliales</taxon>
        <taxon>Orbiliaceae</taxon>
        <taxon>Orbilia</taxon>
    </lineage>
</organism>
<evidence type="ECO:0000259" key="2">
    <source>
        <dbReference type="PROSITE" id="PS50942"/>
    </source>
</evidence>
<dbReference type="Gene3D" id="1.25.40.90">
    <property type="match status" value="1"/>
</dbReference>
<feature type="region of interest" description="Disordered" evidence="1">
    <location>
        <begin position="554"/>
        <end position="607"/>
    </location>
</feature>
<dbReference type="PROSITE" id="PS50942">
    <property type="entry name" value="ENTH"/>
    <property type="match status" value="1"/>
</dbReference>
<dbReference type="GO" id="GO:0030125">
    <property type="term" value="C:clathrin vesicle coat"/>
    <property type="evidence" value="ECO:0007669"/>
    <property type="project" value="TreeGrafter"/>
</dbReference>
<feature type="compositionally biased region" description="Low complexity" evidence="1">
    <location>
        <begin position="371"/>
        <end position="385"/>
    </location>
</feature>
<dbReference type="Pfam" id="PF01417">
    <property type="entry name" value="ENTH"/>
    <property type="match status" value="1"/>
</dbReference>
<dbReference type="InterPro" id="IPR008942">
    <property type="entry name" value="ENTH_VHS"/>
</dbReference>
<evidence type="ECO:0000313" key="4">
    <source>
        <dbReference type="Proteomes" id="UP001375240"/>
    </source>
</evidence>
<reference evidence="3 4" key="1">
    <citation type="submission" date="2019-10" db="EMBL/GenBank/DDBJ databases">
        <authorList>
            <person name="Palmer J.M."/>
        </authorList>
    </citation>
    <scope>NUCLEOTIDE SEQUENCE [LARGE SCALE GENOMIC DNA]</scope>
    <source>
        <strain evidence="3 4">TWF696</strain>
    </source>
</reference>
<dbReference type="GO" id="GO:0006895">
    <property type="term" value="P:Golgi to endosome transport"/>
    <property type="evidence" value="ECO:0007669"/>
    <property type="project" value="TreeGrafter"/>
</dbReference>
<evidence type="ECO:0000313" key="3">
    <source>
        <dbReference type="EMBL" id="KAK6338924.1"/>
    </source>
</evidence>
<name>A0AAV9UEZ8_9PEZI</name>
<dbReference type="GO" id="GO:0005543">
    <property type="term" value="F:phospholipid binding"/>
    <property type="evidence" value="ECO:0007669"/>
    <property type="project" value="TreeGrafter"/>
</dbReference>
<feature type="domain" description="ENTH" evidence="2">
    <location>
        <begin position="107"/>
        <end position="240"/>
    </location>
</feature>
<comment type="caution">
    <text evidence="3">The sequence shown here is derived from an EMBL/GenBank/DDBJ whole genome shotgun (WGS) entry which is preliminary data.</text>
</comment>
<feature type="region of interest" description="Disordered" evidence="1">
    <location>
        <begin position="330"/>
        <end position="399"/>
    </location>
</feature>
<dbReference type="Proteomes" id="UP001375240">
    <property type="component" value="Unassembled WGS sequence"/>
</dbReference>